<feature type="compositionally biased region" description="Basic and acidic residues" evidence="1">
    <location>
        <begin position="1090"/>
        <end position="1105"/>
    </location>
</feature>
<reference evidence="2 3" key="1">
    <citation type="submission" date="2014-05" db="EMBL/GenBank/DDBJ databases">
        <title>Draft genome sequence of a rare smut relative, Tilletiaria anomala UBC 951.</title>
        <authorList>
            <consortium name="DOE Joint Genome Institute"/>
            <person name="Toome M."/>
            <person name="Kuo A."/>
            <person name="Henrissat B."/>
            <person name="Lipzen A."/>
            <person name="Tritt A."/>
            <person name="Yoshinaga Y."/>
            <person name="Zane M."/>
            <person name="Barry K."/>
            <person name="Grigoriev I.V."/>
            <person name="Spatafora J.W."/>
            <person name="Aimea M.C."/>
        </authorList>
    </citation>
    <scope>NUCLEOTIDE SEQUENCE [LARGE SCALE GENOMIC DNA]</scope>
    <source>
        <strain evidence="2 3">UBC 951</strain>
    </source>
</reference>
<dbReference type="HOGENOM" id="CLU_266287_0_0_1"/>
<feature type="region of interest" description="Disordered" evidence="1">
    <location>
        <begin position="718"/>
        <end position="751"/>
    </location>
</feature>
<proteinExistence type="predicted"/>
<dbReference type="InParanoid" id="A0A066V1M0"/>
<feature type="region of interest" description="Disordered" evidence="1">
    <location>
        <begin position="1077"/>
        <end position="1105"/>
    </location>
</feature>
<organism evidence="2 3">
    <name type="scientific">Tilletiaria anomala (strain ATCC 24038 / CBS 436.72 / UBC 951)</name>
    <dbReference type="NCBI Taxonomy" id="1037660"/>
    <lineage>
        <taxon>Eukaryota</taxon>
        <taxon>Fungi</taxon>
        <taxon>Dikarya</taxon>
        <taxon>Basidiomycota</taxon>
        <taxon>Ustilaginomycotina</taxon>
        <taxon>Exobasidiomycetes</taxon>
        <taxon>Georgefischeriales</taxon>
        <taxon>Tilletiariaceae</taxon>
        <taxon>Tilletiaria</taxon>
    </lineage>
</organism>
<evidence type="ECO:0000256" key="1">
    <source>
        <dbReference type="SAM" id="MobiDB-lite"/>
    </source>
</evidence>
<feature type="compositionally biased region" description="Low complexity" evidence="1">
    <location>
        <begin position="108"/>
        <end position="148"/>
    </location>
</feature>
<gene>
    <name evidence="2" type="ORF">K437DRAFT_75397</name>
</gene>
<feature type="region of interest" description="Disordered" evidence="1">
    <location>
        <begin position="435"/>
        <end position="519"/>
    </location>
</feature>
<protein>
    <submittedName>
        <fullName evidence="2">Uncharacterized protein</fullName>
    </submittedName>
</protein>
<feature type="compositionally biased region" description="Basic and acidic residues" evidence="1">
    <location>
        <begin position="446"/>
        <end position="478"/>
    </location>
</feature>
<feature type="compositionally biased region" description="Polar residues" evidence="1">
    <location>
        <begin position="835"/>
        <end position="850"/>
    </location>
</feature>
<dbReference type="RefSeq" id="XP_013239829.1">
    <property type="nucleotide sequence ID" value="XM_013384375.1"/>
</dbReference>
<name>A0A066V1M0_TILAU</name>
<keyword evidence="3" id="KW-1185">Reference proteome</keyword>
<feature type="compositionally biased region" description="Low complexity" evidence="1">
    <location>
        <begin position="271"/>
        <end position="310"/>
    </location>
</feature>
<accession>A0A066V1M0</accession>
<dbReference type="GeneID" id="25267785"/>
<feature type="compositionally biased region" description="Low complexity" evidence="1">
    <location>
        <begin position="79"/>
        <end position="96"/>
    </location>
</feature>
<sequence>MDSEAAAWPASRPRATAMGPPFSSLSATRRQPAAHAHTGKQPHQWKPFRPAAPTLGPNTDFFFEDDRDASGDAQGFGDASAEQAAASSCSSSTPSRSARRTSNRWDSHAPAAADAFASSLRRADASSPRSNPSTGSSTPQTSPQRSSSAGWNAAVTSSGGTAGSTFLEITKPTRAPSFSTATNTSPTSSPIASPDQSLSSSASSPQLPVRGRQPHASHRLLPSDEDLALRAELARWQARRKAHGIGYRIFGQQIPLPNAIGAATPVSRRGSFAAATSSTPSPTLKSTTASASQSATASDVSSTTYACASSRKVRERRSKSHGSDNSISHPFSARRSTRGRVTAWGAVEHADLTTLTPRSGSLNALIADAEVAGDDRAVVQRGRWRRGSSERVRADRGGTSLEHAQRTSLRASPRAPDDFYDVGPAFRQGDCKLSAYSASSDDDEERVEREGTIDDDSLFRSDGERDAAEKRELADDSATRSYSTVTTSTSVAASGSLLSSLPRSGCGGDGSLSPPRKSIGATLRGLANVSAAVMTRSISSTSSTDLNQEAAHHTPAHGRPSRSRSLKSSRSRNSKVAAAKGAGARDAEELRRSFRILERQRRKDLRVLLDEPSSPSPLSPQQLPSEAPAGTALAQDLPLVASRSTSVAAEGDGSPQPVGLGLGLDLGTDARSLLSLPSQPSLRRESMSIPVDEAEDPLLGGQVGSIEDLVVVESPQFIQSNQSSASSTPRGTSPSKRPIASETSTSASATDRRTGFASLYAMRLSSLQSQLRVWSLSSSASSTNRVSAFTDSAAASMLHDQAPTPSSSLISAGLRQLARLPNLLLNVSAFEAQTASTLGDQTAGRSSSLSKENKDAALQATDTQSLSMSNRPSHSPLPAAASGSISDSSKCLRNAAIRGRRSYSVGSADGRGVMTPLEADIAASAYVSGLGEPSDPDVELSSVVHLETFRSSYTSNCSNTSLLTMSLHSAVGNTTSHCTDDELSPISGLLDEQEIPSMRGGRKLSPPSSRQCAVGLFGGGRASHSSRRTGANTRNTARAHPIAGLKSVHSSPDLSYLAWTAARLERDAAEHTGLVARNGHLSDGEGAPRLTERKQGCPRPRGREGAVKMVSAAIDPYLYSGAQPNQNDLKWTQAARGDESAASAQSLAESTAPLTTCVSTPASSPFTSAPMIMRPTRLLSNGSHLLMLSLELEMIRKHKISAPLKPRWGKQRLREISQQTSSNRHALRVGAGQSSGSALKFEMTC</sequence>
<feature type="region of interest" description="Disordered" evidence="1">
    <location>
        <begin position="835"/>
        <end position="886"/>
    </location>
</feature>
<dbReference type="AlphaFoldDB" id="A0A066V1M0"/>
<feature type="region of interest" description="Disordered" evidence="1">
    <location>
        <begin position="271"/>
        <end position="338"/>
    </location>
</feature>
<dbReference type="Proteomes" id="UP000027361">
    <property type="component" value="Unassembled WGS sequence"/>
</dbReference>
<evidence type="ECO:0000313" key="2">
    <source>
        <dbReference type="EMBL" id="KDN35607.1"/>
    </source>
</evidence>
<feature type="region of interest" description="Disordered" evidence="1">
    <location>
        <begin position="539"/>
        <end position="588"/>
    </location>
</feature>
<feature type="compositionally biased region" description="Polar residues" evidence="1">
    <location>
        <begin position="860"/>
        <end position="873"/>
    </location>
</feature>
<feature type="region of interest" description="Disordered" evidence="1">
    <location>
        <begin position="643"/>
        <end position="663"/>
    </location>
</feature>
<feature type="region of interest" description="Disordered" evidence="1">
    <location>
        <begin position="608"/>
        <end position="629"/>
    </location>
</feature>
<feature type="region of interest" description="Disordered" evidence="1">
    <location>
        <begin position="382"/>
        <end position="417"/>
    </location>
</feature>
<dbReference type="OrthoDB" id="3360637at2759"/>
<dbReference type="EMBL" id="JMSN01000204">
    <property type="protein sequence ID" value="KDN35607.1"/>
    <property type="molecule type" value="Genomic_DNA"/>
</dbReference>
<feature type="compositionally biased region" description="Low complexity" evidence="1">
    <location>
        <begin position="175"/>
        <end position="208"/>
    </location>
</feature>
<comment type="caution">
    <text evidence="2">The sequence shown here is derived from an EMBL/GenBank/DDBJ whole genome shotgun (WGS) entry which is preliminary data.</text>
</comment>
<feature type="region of interest" description="Disordered" evidence="1">
    <location>
        <begin position="1"/>
        <end position="223"/>
    </location>
</feature>
<feature type="compositionally biased region" description="Polar residues" evidence="1">
    <location>
        <begin position="718"/>
        <end position="735"/>
    </location>
</feature>
<feature type="compositionally biased region" description="Basic and acidic residues" evidence="1">
    <location>
        <begin position="387"/>
        <end position="396"/>
    </location>
</feature>
<feature type="compositionally biased region" description="Low complexity" evidence="1">
    <location>
        <begin position="740"/>
        <end position="749"/>
    </location>
</feature>
<feature type="compositionally biased region" description="Basic residues" evidence="1">
    <location>
        <begin position="554"/>
        <end position="573"/>
    </location>
</feature>
<evidence type="ECO:0000313" key="3">
    <source>
        <dbReference type="Proteomes" id="UP000027361"/>
    </source>
</evidence>
<feature type="compositionally biased region" description="Basic residues" evidence="1">
    <location>
        <begin position="311"/>
        <end position="320"/>
    </location>
</feature>
<feature type="compositionally biased region" description="Low complexity" evidence="1">
    <location>
        <begin position="479"/>
        <end position="504"/>
    </location>
</feature>